<feature type="non-terminal residue" evidence="2">
    <location>
        <position position="114"/>
    </location>
</feature>
<keyword evidence="1" id="KW-0732">Signal</keyword>
<gene>
    <name evidence="2" type="ORF">B0J12DRAFT_785550</name>
</gene>
<sequence>MLGMAIRDRHTFFASALAALVLGAWIECQEWTAPFRSDDDSISAGCTLGRWVSGEVAAKANVSIGTPRNFPEAIREGGFLGVTVVEAKWLLRPWPNGKMEKRIGQLFFFFFFLC</sequence>
<keyword evidence="3" id="KW-1185">Reference proteome</keyword>
<dbReference type="EMBL" id="JAGTJR010000012">
    <property type="protein sequence ID" value="KAH7051348.1"/>
    <property type="molecule type" value="Genomic_DNA"/>
</dbReference>
<evidence type="ECO:0000313" key="3">
    <source>
        <dbReference type="Proteomes" id="UP000774617"/>
    </source>
</evidence>
<evidence type="ECO:0000313" key="2">
    <source>
        <dbReference type="EMBL" id="KAH7051348.1"/>
    </source>
</evidence>
<feature type="signal peptide" evidence="1">
    <location>
        <begin position="1"/>
        <end position="28"/>
    </location>
</feature>
<feature type="chain" id="PRO_5047283995" evidence="1">
    <location>
        <begin position="29"/>
        <end position="114"/>
    </location>
</feature>
<reference evidence="2 3" key="1">
    <citation type="journal article" date="2021" name="Nat. Commun.">
        <title>Genetic determinants of endophytism in the Arabidopsis root mycobiome.</title>
        <authorList>
            <person name="Mesny F."/>
            <person name="Miyauchi S."/>
            <person name="Thiergart T."/>
            <person name="Pickel B."/>
            <person name="Atanasova L."/>
            <person name="Karlsson M."/>
            <person name="Huettel B."/>
            <person name="Barry K.W."/>
            <person name="Haridas S."/>
            <person name="Chen C."/>
            <person name="Bauer D."/>
            <person name="Andreopoulos W."/>
            <person name="Pangilinan J."/>
            <person name="LaButti K."/>
            <person name="Riley R."/>
            <person name="Lipzen A."/>
            <person name="Clum A."/>
            <person name="Drula E."/>
            <person name="Henrissat B."/>
            <person name="Kohler A."/>
            <person name="Grigoriev I.V."/>
            <person name="Martin F.M."/>
            <person name="Hacquard S."/>
        </authorList>
    </citation>
    <scope>NUCLEOTIDE SEQUENCE [LARGE SCALE GENOMIC DNA]</scope>
    <source>
        <strain evidence="2 3">MPI-SDFR-AT-0080</strain>
    </source>
</reference>
<dbReference type="Proteomes" id="UP000774617">
    <property type="component" value="Unassembled WGS sequence"/>
</dbReference>
<accession>A0ABQ8GCZ2</accession>
<name>A0ABQ8GCZ2_9PEZI</name>
<proteinExistence type="predicted"/>
<protein>
    <submittedName>
        <fullName evidence="2">Uncharacterized protein</fullName>
    </submittedName>
</protein>
<organism evidence="2 3">
    <name type="scientific">Macrophomina phaseolina</name>
    <dbReference type="NCBI Taxonomy" id="35725"/>
    <lineage>
        <taxon>Eukaryota</taxon>
        <taxon>Fungi</taxon>
        <taxon>Dikarya</taxon>
        <taxon>Ascomycota</taxon>
        <taxon>Pezizomycotina</taxon>
        <taxon>Dothideomycetes</taxon>
        <taxon>Dothideomycetes incertae sedis</taxon>
        <taxon>Botryosphaeriales</taxon>
        <taxon>Botryosphaeriaceae</taxon>
        <taxon>Macrophomina</taxon>
    </lineage>
</organism>
<comment type="caution">
    <text evidence="2">The sequence shown here is derived from an EMBL/GenBank/DDBJ whole genome shotgun (WGS) entry which is preliminary data.</text>
</comment>
<evidence type="ECO:0000256" key="1">
    <source>
        <dbReference type="SAM" id="SignalP"/>
    </source>
</evidence>